<sequence length="1064" mass="120331">MRLVVALYAYALLFPIIGVNAAQRPLTVDSSLGIDNVLDFSPYGPLDALSSQEFTTLTHPLVPDYGVRVKKSKEFCDGTVNAYTGYVDIAARHLFFYFFESRRDPQKDDVVFWTNGGSGCSVAVGLFMESGPCRVTGPNATTFHPDSWNEVANVFFIDQPIGAGFSYADYGENVVSVFYTIHILTGHICGLEIKSTTEEAARDIGAFVFIFFEHFVAFQGRGFHMTGESYGVRAVPAYASYIIDQNKRLVQAGAVPINLKSIMLGNGCSDYSEMIPSLYNMQCEHHAVLPVSNISTCVSLKRMLPRCERWLEEACYDTSDAINCQAAYDFCWQLARTYLKTGYSLFDVTKKCESTNRKNGCYPEIQDIFHYLSQPFIQEKLGVDQYPGKPRQLSECNEEMMSRFGTNLNHAFPTWYYIEQLLERNVKALVYAGDVDFACNWIGNERMTLKLEWYGREEFTSKPLRGWNVTSISGEHESYEAGLFRSTGPLTFATIHGGGHMAAYDRPKESLELFRRWLDGIELHKVALAIMAWWINRPFICCAQTLDAKAYGYYSSTSRARHTKAYVEIKTLSKNYQGYHHEDYLHSAFLGPWCRENVFDFSPFGSLDALSSHEYTTLRHPLVPDYGLRVKKSQDFCDGTVNAYTGYIDIAARHLFFYFFESRHNPKTDDVIFWTNGGPGCSSAMGLFMENGPCRVTGANETSFHPYSWNEVANIFFIDQPIGAGFSYAEFGEYVSTSEEAARDISAFVFLFFEHFVTFKGRAFHMAGESYGGRVVPTFASYIVDQNKRLVEAGATPINLKSIILANGCSDWSTMLPSYYDVGCEHHSAPPVINISTCVALKRMLPRCKAWLQESCYDTTDAINCKAAWNFCSQLAYAYDATGFNPYDITKKCEGIYKETLCYPETKNISAYLSQPSIQEKLGVDDYPGKPRRFSQCNTEAQGRFSVALDQVFPTWYYIEQLLERDVKVLVYVGDVDWICNWIGNERMTTKIQWKGQEEFASRPLRGWNVTSDSGDFKTYEAGLTRSVGPLTFATVHGGGHMTPYDRPLESLELIRRWLAGVEL</sequence>
<evidence type="ECO:0000313" key="2">
    <source>
        <dbReference type="Proteomes" id="UP001055072"/>
    </source>
</evidence>
<gene>
    <name evidence="1" type="ORF">BDY19DRAFT_1049613</name>
</gene>
<protein>
    <submittedName>
        <fullName evidence="1">Alpha/Beta hydrolase protein</fullName>
    </submittedName>
</protein>
<dbReference type="EMBL" id="MU274920">
    <property type="protein sequence ID" value="KAI0086934.1"/>
    <property type="molecule type" value="Genomic_DNA"/>
</dbReference>
<dbReference type="Proteomes" id="UP001055072">
    <property type="component" value="Unassembled WGS sequence"/>
</dbReference>
<comment type="caution">
    <text evidence="1">The sequence shown here is derived from an EMBL/GenBank/DDBJ whole genome shotgun (WGS) entry which is preliminary data.</text>
</comment>
<name>A0ACB8TYP6_9APHY</name>
<keyword evidence="1" id="KW-0378">Hydrolase</keyword>
<accession>A0ACB8TYP6</accession>
<evidence type="ECO:0000313" key="1">
    <source>
        <dbReference type="EMBL" id="KAI0086934.1"/>
    </source>
</evidence>
<proteinExistence type="predicted"/>
<organism evidence="1 2">
    <name type="scientific">Irpex rosettiformis</name>
    <dbReference type="NCBI Taxonomy" id="378272"/>
    <lineage>
        <taxon>Eukaryota</taxon>
        <taxon>Fungi</taxon>
        <taxon>Dikarya</taxon>
        <taxon>Basidiomycota</taxon>
        <taxon>Agaricomycotina</taxon>
        <taxon>Agaricomycetes</taxon>
        <taxon>Polyporales</taxon>
        <taxon>Irpicaceae</taxon>
        <taxon>Irpex</taxon>
    </lineage>
</organism>
<reference evidence="1" key="1">
    <citation type="journal article" date="2021" name="Environ. Microbiol.">
        <title>Gene family expansions and transcriptome signatures uncover fungal adaptations to wood decay.</title>
        <authorList>
            <person name="Hage H."/>
            <person name="Miyauchi S."/>
            <person name="Viragh M."/>
            <person name="Drula E."/>
            <person name="Min B."/>
            <person name="Chaduli D."/>
            <person name="Navarro D."/>
            <person name="Favel A."/>
            <person name="Norest M."/>
            <person name="Lesage-Meessen L."/>
            <person name="Balint B."/>
            <person name="Merenyi Z."/>
            <person name="de Eugenio L."/>
            <person name="Morin E."/>
            <person name="Martinez A.T."/>
            <person name="Baldrian P."/>
            <person name="Stursova M."/>
            <person name="Martinez M.J."/>
            <person name="Novotny C."/>
            <person name="Magnuson J.K."/>
            <person name="Spatafora J.W."/>
            <person name="Maurice S."/>
            <person name="Pangilinan J."/>
            <person name="Andreopoulos W."/>
            <person name="LaButti K."/>
            <person name="Hundley H."/>
            <person name="Na H."/>
            <person name="Kuo A."/>
            <person name="Barry K."/>
            <person name="Lipzen A."/>
            <person name="Henrissat B."/>
            <person name="Riley R."/>
            <person name="Ahrendt S."/>
            <person name="Nagy L.G."/>
            <person name="Grigoriev I.V."/>
            <person name="Martin F."/>
            <person name="Rosso M.N."/>
        </authorList>
    </citation>
    <scope>NUCLEOTIDE SEQUENCE</scope>
    <source>
        <strain evidence="1">CBS 384.51</strain>
    </source>
</reference>
<keyword evidence="2" id="KW-1185">Reference proteome</keyword>